<gene>
    <name evidence="3" type="ORF">VNI00_012698</name>
</gene>
<keyword evidence="4" id="KW-1185">Reference proteome</keyword>
<dbReference type="InterPro" id="IPR027417">
    <property type="entry name" value="P-loop_NTPase"/>
</dbReference>
<feature type="domain" description="Nephrocystin 3-like N-terminal" evidence="2">
    <location>
        <begin position="4"/>
        <end position="167"/>
    </location>
</feature>
<evidence type="ECO:0000256" key="1">
    <source>
        <dbReference type="ARBA" id="ARBA00022737"/>
    </source>
</evidence>
<dbReference type="EMBL" id="JAYKXP010000060">
    <property type="protein sequence ID" value="KAK7033698.1"/>
    <property type="molecule type" value="Genomic_DNA"/>
</dbReference>
<accession>A0AAW0C545</accession>
<evidence type="ECO:0000259" key="2">
    <source>
        <dbReference type="Pfam" id="PF24883"/>
    </source>
</evidence>
<dbReference type="InterPro" id="IPR056884">
    <property type="entry name" value="NPHP3-like_N"/>
</dbReference>
<dbReference type="PANTHER" id="PTHR10039:SF5">
    <property type="entry name" value="NACHT DOMAIN-CONTAINING PROTEIN"/>
    <property type="match status" value="1"/>
</dbReference>
<name>A0AAW0C545_9AGAR</name>
<dbReference type="AlphaFoldDB" id="A0AAW0C545"/>
<dbReference type="Pfam" id="PF24883">
    <property type="entry name" value="NPHP3_N"/>
    <property type="match status" value="1"/>
</dbReference>
<dbReference type="SUPFAM" id="SSF52540">
    <property type="entry name" value="P-loop containing nucleoside triphosphate hydrolases"/>
    <property type="match status" value="1"/>
</dbReference>
<organism evidence="3 4">
    <name type="scientific">Paramarasmius palmivorus</name>
    <dbReference type="NCBI Taxonomy" id="297713"/>
    <lineage>
        <taxon>Eukaryota</taxon>
        <taxon>Fungi</taxon>
        <taxon>Dikarya</taxon>
        <taxon>Basidiomycota</taxon>
        <taxon>Agaricomycotina</taxon>
        <taxon>Agaricomycetes</taxon>
        <taxon>Agaricomycetidae</taxon>
        <taxon>Agaricales</taxon>
        <taxon>Marasmiineae</taxon>
        <taxon>Marasmiaceae</taxon>
        <taxon>Paramarasmius</taxon>
    </lineage>
</organism>
<comment type="caution">
    <text evidence="3">The sequence shown here is derived from an EMBL/GenBank/DDBJ whole genome shotgun (WGS) entry which is preliminary data.</text>
</comment>
<evidence type="ECO:0000313" key="4">
    <source>
        <dbReference type="Proteomes" id="UP001383192"/>
    </source>
</evidence>
<protein>
    <recommendedName>
        <fullName evidence="2">Nephrocystin 3-like N-terminal domain-containing protein</fullName>
    </recommendedName>
</protein>
<proteinExistence type="predicted"/>
<dbReference type="PANTHER" id="PTHR10039">
    <property type="entry name" value="AMELOGENIN"/>
    <property type="match status" value="1"/>
</dbReference>
<dbReference type="Gene3D" id="3.40.50.300">
    <property type="entry name" value="P-loop containing nucleotide triphosphate hydrolases"/>
    <property type="match status" value="1"/>
</dbReference>
<sequence length="477" mass="54764">MLIKWVEDKSKTAKVIWLHGTAGIGKSAVAQHISERYAAKGGLAATFFFSRNDPTRDKLDPFVASIAYQFLREGSALRAKLGPTITEAILKDPKIFDASYEKQLKKLILGPCLELESTLQDDLPSLLVIDGLDECVDHASQERAVGLIRSLLACYSPLLWTILVCSRPERQIRDAFRHPAFDGVLWSLDMNSMEDLNRDIERYFIDQFAALREKHRNILKREGRSWPGGHVVDELVRRADKQMIFAATVIKYIDTYDELPQDRLATILRIRIDGAMDSPYSALDALYSQILSTCAHQWHKLHFILRLLVTPHYCPVDLKRFDHDIAWRSPATIALFCNLKKGEVRIFLDKLHSVLRIPRHGADKKDKNVYIAHASFTEFMVDPERSRDFHTPRMTNSEYSDCLATFSLRVVSSITRRYPPYYRQSQSFTEALLDWDQEYQKDHADLSFSIQGWALFTDVSAPRSELSMRCPRLIAIL</sequence>
<reference evidence="3 4" key="1">
    <citation type="submission" date="2024-01" db="EMBL/GenBank/DDBJ databases">
        <title>A draft genome for a cacao thread blight-causing isolate of Paramarasmius palmivorus.</title>
        <authorList>
            <person name="Baruah I.K."/>
            <person name="Bukari Y."/>
            <person name="Amoako-Attah I."/>
            <person name="Meinhardt L.W."/>
            <person name="Bailey B.A."/>
            <person name="Cohen S.P."/>
        </authorList>
    </citation>
    <scope>NUCLEOTIDE SEQUENCE [LARGE SCALE GENOMIC DNA]</scope>
    <source>
        <strain evidence="3 4">GH-12</strain>
    </source>
</reference>
<keyword evidence="1" id="KW-0677">Repeat</keyword>
<evidence type="ECO:0000313" key="3">
    <source>
        <dbReference type="EMBL" id="KAK7033698.1"/>
    </source>
</evidence>
<dbReference type="Proteomes" id="UP001383192">
    <property type="component" value="Unassembled WGS sequence"/>
</dbReference>